<proteinExistence type="predicted"/>
<dbReference type="SUPFAM" id="SSF53335">
    <property type="entry name" value="S-adenosyl-L-methionine-dependent methyltransferases"/>
    <property type="match status" value="1"/>
</dbReference>
<dbReference type="CDD" id="cd02440">
    <property type="entry name" value="AdoMet_MTases"/>
    <property type="match status" value="1"/>
</dbReference>
<evidence type="ECO:0000313" key="1">
    <source>
        <dbReference type="EMBL" id="ACJ31019.1"/>
    </source>
</evidence>
<sequence>MDLFEEYRKQQAWRNWPHYLQHVPFKSSDVVIDLGCSVGGMSSLLASEVKQVVGIDINRSFIDFCQQHQSANQTFIHSDFDSIDYQALGEINGVWASFSLSYLSNPLEYLTKLHAIIQPGGWVAVLDVASFISANLSLDSAFYDKVRQFELQSAQSGIYDFDFGDKMQLMLQQVGFEIGYVDNDVTDLELNFLGAARADVILGWSARLKRIQKLRQLLGGDYCSFCSDLLANLQSPQHQQRGCVKYVIAKKAE</sequence>
<dbReference type="HOGENOM" id="CLU_1105886_0_0_6"/>
<dbReference type="Gene3D" id="3.40.50.150">
    <property type="entry name" value="Vaccinia Virus protein VP39"/>
    <property type="match status" value="1"/>
</dbReference>
<dbReference type="EMBL" id="CP000472">
    <property type="protein sequence ID" value="ACJ31019.1"/>
    <property type="molecule type" value="Genomic_DNA"/>
</dbReference>
<dbReference type="KEGG" id="swp:swp_4374"/>
<organism evidence="1 2">
    <name type="scientific">Shewanella piezotolerans (strain WP3 / JCM 13877)</name>
    <dbReference type="NCBI Taxonomy" id="225849"/>
    <lineage>
        <taxon>Bacteria</taxon>
        <taxon>Pseudomonadati</taxon>
        <taxon>Pseudomonadota</taxon>
        <taxon>Gammaproteobacteria</taxon>
        <taxon>Alteromonadales</taxon>
        <taxon>Shewanellaceae</taxon>
        <taxon>Shewanella</taxon>
    </lineage>
</organism>
<dbReference type="PANTHER" id="PTHR43861">
    <property type="entry name" value="TRANS-ACONITATE 2-METHYLTRANSFERASE-RELATED"/>
    <property type="match status" value="1"/>
</dbReference>
<name>B8CTB0_SHEPW</name>
<dbReference type="AlphaFoldDB" id="B8CTB0"/>
<dbReference type="Pfam" id="PF13489">
    <property type="entry name" value="Methyltransf_23"/>
    <property type="match status" value="1"/>
</dbReference>
<dbReference type="PANTHER" id="PTHR43861:SF1">
    <property type="entry name" value="TRANS-ACONITATE 2-METHYLTRANSFERASE"/>
    <property type="match status" value="1"/>
</dbReference>
<accession>B8CTB0</accession>
<dbReference type="OrthoDB" id="9770485at2"/>
<dbReference type="RefSeq" id="WP_020914354.1">
    <property type="nucleotide sequence ID" value="NC_011566.1"/>
</dbReference>
<dbReference type="InterPro" id="IPR029063">
    <property type="entry name" value="SAM-dependent_MTases_sf"/>
</dbReference>
<keyword evidence="2" id="KW-1185">Reference proteome</keyword>
<reference evidence="1 2" key="1">
    <citation type="journal article" date="2008" name="PLoS ONE">
        <title>Environmental adaptation: genomic analysis of the piezotolerant and psychrotolerant deep-sea iron reducing bacterium Shewanella piezotolerans WP3.</title>
        <authorList>
            <person name="Wang F."/>
            <person name="Wang J."/>
            <person name="Jian H."/>
            <person name="Zhang B."/>
            <person name="Li S."/>
            <person name="Wang F."/>
            <person name="Zeng X."/>
            <person name="Gao L."/>
            <person name="Bartlett D.H."/>
            <person name="Yu J."/>
            <person name="Hu S."/>
            <person name="Xiao X."/>
        </authorList>
    </citation>
    <scope>NUCLEOTIDE SEQUENCE [LARGE SCALE GENOMIC DNA]</scope>
    <source>
        <strain evidence="2">WP3 / JCM 13877</strain>
    </source>
</reference>
<dbReference type="STRING" id="225849.swp_4374"/>
<protein>
    <submittedName>
        <fullName evidence="1">Transcriptional regulator (ArsR family)</fullName>
    </submittedName>
</protein>
<dbReference type="eggNOG" id="COG2226">
    <property type="taxonomic scope" value="Bacteria"/>
</dbReference>
<dbReference type="Proteomes" id="UP000000753">
    <property type="component" value="Chromosome"/>
</dbReference>
<evidence type="ECO:0000313" key="2">
    <source>
        <dbReference type="Proteomes" id="UP000000753"/>
    </source>
</evidence>
<gene>
    <name evidence="1" type="ordered locus">swp_4374</name>
</gene>